<dbReference type="GO" id="GO:0005524">
    <property type="term" value="F:ATP binding"/>
    <property type="evidence" value="ECO:0007669"/>
    <property type="project" value="InterPro"/>
</dbReference>
<dbReference type="PANTHER" id="PTHR42861">
    <property type="entry name" value="CALCIUM-TRANSPORTING ATPASE"/>
    <property type="match status" value="1"/>
</dbReference>
<evidence type="ECO:0000256" key="6">
    <source>
        <dbReference type="SAM" id="Phobius"/>
    </source>
</evidence>
<dbReference type="InterPro" id="IPR059000">
    <property type="entry name" value="ATPase_P-type_domA"/>
</dbReference>
<dbReference type="Gene3D" id="3.40.1110.10">
    <property type="entry name" value="Calcium-transporting ATPase, cytoplasmic domain N"/>
    <property type="match status" value="1"/>
</dbReference>
<dbReference type="InterPro" id="IPR018303">
    <property type="entry name" value="ATPase_P-typ_P_site"/>
</dbReference>
<feature type="transmembrane region" description="Helical" evidence="6">
    <location>
        <begin position="651"/>
        <end position="671"/>
    </location>
</feature>
<sequence>MSQNGLTSRQVEERIAKGQKNALPASASKSTAQILKENIFTLFNLLNFLIALALALVGAWTNMVFILIILLNLVIGIAQELHAKKMVDELSLLIVPKAKVIRDGQEQSIPVEDVVLDDVMVLDSGQQICCDSVVIEGESEVNESLLTGESDPVNKKAGDSLLSGASIISGRCLARVVHVGEDNYVSRVTAEIRSGKGLHSQLLDAMRKVTRVTTVMIIPLGIILFLEALMLRHVSLYDAVVGSAAGLLGMLPKGLVLLISVSLAAGTSKLARKKVLIQNLYSLESLAYVDTLCLDKTGTVTTGKMKVERIIPLGEYGAQDMEYWSAYLHYSDDNNETYQALCRHFEPADLHAPDGKIAFSSSRKWGAMAFAGYGALILGAPDRLMKQLPQALMDEIDAGSRVLILAKSDHLPDKEGTPQADALFAIVLSDVLRKDVDQTLAYFRSEGVDIKIISGDHVRAVSAIAHKAGFQDHAQCVDMSQVSDEQIDAQFVSRHSVFGRVTPKQKKLIVTKLQEAGHKVAMTGDGVNDMLALQQADCSIAVAAGSDAVKQMSQVVLLESDFGQLPDVLLEGRRVVNNVTRVAGIFFIKTLYSVAVSLLCVILNMPFPFIPIQVTLIDLMIEAMPSFLTMLEPDPSKVKGRFLPTVLKRALPPAAAVVWSMLVLMGISTWLSLPADSWQSTLYFVVALLSMLSVILSLRPMNVLRFVVCALMIIGFFAAVILFPSLLQLTDTAQVSFLLPWVLLSALAMEGLIWLLLRHLPAARKKS</sequence>
<gene>
    <name evidence="8" type="ORF">H9702_04525</name>
</gene>
<evidence type="ECO:0000259" key="7">
    <source>
        <dbReference type="Pfam" id="PF00122"/>
    </source>
</evidence>
<dbReference type="NCBIfam" id="TIGR01494">
    <property type="entry name" value="ATPase_P-type"/>
    <property type="match status" value="2"/>
</dbReference>
<dbReference type="Proteomes" id="UP000823896">
    <property type="component" value="Unassembled WGS sequence"/>
</dbReference>
<organism evidence="8 9">
    <name type="scientific">Candidatus Merdibacter merdavium</name>
    <dbReference type="NCBI Taxonomy" id="2838692"/>
    <lineage>
        <taxon>Bacteria</taxon>
        <taxon>Bacillati</taxon>
        <taxon>Bacillota</taxon>
        <taxon>Erysipelotrichia</taxon>
        <taxon>Erysipelotrichales</taxon>
        <taxon>Erysipelotrichaceae</taxon>
        <taxon>Merdibacter</taxon>
    </lineage>
</organism>
<dbReference type="InterPro" id="IPR023214">
    <property type="entry name" value="HAD_sf"/>
</dbReference>
<dbReference type="PRINTS" id="PR00119">
    <property type="entry name" value="CATATPASE"/>
</dbReference>
<feature type="transmembrane region" description="Helical" evidence="6">
    <location>
        <begin position="703"/>
        <end position="726"/>
    </location>
</feature>
<dbReference type="GO" id="GO:0016020">
    <property type="term" value="C:membrane"/>
    <property type="evidence" value="ECO:0007669"/>
    <property type="project" value="UniProtKB-SubCell"/>
</dbReference>
<protein>
    <submittedName>
        <fullName evidence="8">Cation-translocating P-type ATPase</fullName>
    </submittedName>
</protein>
<reference evidence="8" key="2">
    <citation type="submission" date="2021-04" db="EMBL/GenBank/DDBJ databases">
        <authorList>
            <person name="Gilroy R."/>
        </authorList>
    </citation>
    <scope>NUCLEOTIDE SEQUENCE</scope>
    <source>
        <strain evidence="8">CHK187-11901</strain>
    </source>
</reference>
<dbReference type="InterPro" id="IPR044492">
    <property type="entry name" value="P_typ_ATPase_HD_dom"/>
</dbReference>
<dbReference type="Pfam" id="PF00702">
    <property type="entry name" value="Hydrolase"/>
    <property type="match status" value="1"/>
</dbReference>
<feature type="transmembrane region" description="Helical" evidence="6">
    <location>
        <begin position="582"/>
        <end position="604"/>
    </location>
</feature>
<feature type="transmembrane region" description="Helical" evidence="6">
    <location>
        <begin position="738"/>
        <end position="757"/>
    </location>
</feature>
<comment type="subcellular location">
    <subcellularLocation>
        <location evidence="1">Membrane</location>
        <topology evidence="1">Multi-pass membrane protein</topology>
    </subcellularLocation>
</comment>
<dbReference type="InterPro" id="IPR001757">
    <property type="entry name" value="P_typ_ATPase"/>
</dbReference>
<feature type="transmembrane region" description="Helical" evidence="6">
    <location>
        <begin position="39"/>
        <end position="57"/>
    </location>
</feature>
<proteinExistence type="predicted"/>
<dbReference type="InterPro" id="IPR023299">
    <property type="entry name" value="ATPase_P-typ_cyto_dom_N"/>
</dbReference>
<dbReference type="InterPro" id="IPR008250">
    <property type="entry name" value="ATPase_P-typ_transduc_dom_A_sf"/>
</dbReference>
<feature type="transmembrane region" description="Helical" evidence="6">
    <location>
        <begin position="610"/>
        <end position="631"/>
    </location>
</feature>
<dbReference type="SFLD" id="SFLDG00002">
    <property type="entry name" value="C1.7:_P-type_atpase_like"/>
    <property type="match status" value="1"/>
</dbReference>
<keyword evidence="5 6" id="KW-0472">Membrane</keyword>
<dbReference type="SUPFAM" id="SSF81665">
    <property type="entry name" value="Calcium ATPase, transmembrane domain M"/>
    <property type="match status" value="1"/>
</dbReference>
<reference evidence="8" key="1">
    <citation type="journal article" date="2021" name="PeerJ">
        <title>Extensive microbial diversity within the chicken gut microbiome revealed by metagenomics and culture.</title>
        <authorList>
            <person name="Gilroy R."/>
            <person name="Ravi A."/>
            <person name="Getino M."/>
            <person name="Pursley I."/>
            <person name="Horton D.L."/>
            <person name="Alikhan N.F."/>
            <person name="Baker D."/>
            <person name="Gharbi K."/>
            <person name="Hall N."/>
            <person name="Watson M."/>
            <person name="Adriaenssens E.M."/>
            <person name="Foster-Nyarko E."/>
            <person name="Jarju S."/>
            <person name="Secka A."/>
            <person name="Antonio M."/>
            <person name="Oren A."/>
            <person name="Chaudhuri R.R."/>
            <person name="La Ragione R."/>
            <person name="Hildebrand F."/>
            <person name="Pallen M.J."/>
        </authorList>
    </citation>
    <scope>NUCLEOTIDE SEQUENCE</scope>
    <source>
        <strain evidence="8">CHK187-11901</strain>
    </source>
</reference>
<dbReference type="SFLD" id="SFLDS00003">
    <property type="entry name" value="Haloacid_Dehalogenase"/>
    <property type="match status" value="1"/>
</dbReference>
<comment type="caution">
    <text evidence="8">The sequence shown here is derived from an EMBL/GenBank/DDBJ whole genome shotgun (WGS) entry which is preliminary data.</text>
</comment>
<dbReference type="EMBL" id="DWWM01000027">
    <property type="protein sequence ID" value="HJC36378.1"/>
    <property type="molecule type" value="Genomic_DNA"/>
</dbReference>
<dbReference type="SUPFAM" id="SSF81653">
    <property type="entry name" value="Calcium ATPase, transduction domain A"/>
    <property type="match status" value="1"/>
</dbReference>
<evidence type="ECO:0000256" key="3">
    <source>
        <dbReference type="ARBA" id="ARBA00022967"/>
    </source>
</evidence>
<feature type="transmembrane region" description="Helical" evidence="6">
    <location>
        <begin position="243"/>
        <end position="265"/>
    </location>
</feature>
<dbReference type="Gene3D" id="3.40.50.1000">
    <property type="entry name" value="HAD superfamily/HAD-like"/>
    <property type="match status" value="1"/>
</dbReference>
<dbReference type="Gene3D" id="1.20.1110.10">
    <property type="entry name" value="Calcium-transporting ATPase, transmembrane domain"/>
    <property type="match status" value="1"/>
</dbReference>
<dbReference type="GO" id="GO:0016887">
    <property type="term" value="F:ATP hydrolysis activity"/>
    <property type="evidence" value="ECO:0007669"/>
    <property type="project" value="InterPro"/>
</dbReference>
<evidence type="ECO:0000256" key="1">
    <source>
        <dbReference type="ARBA" id="ARBA00004141"/>
    </source>
</evidence>
<dbReference type="AlphaFoldDB" id="A0A9D2NTD2"/>
<dbReference type="PROSITE" id="PS00154">
    <property type="entry name" value="ATPASE_E1_E2"/>
    <property type="match status" value="1"/>
</dbReference>
<dbReference type="InterPro" id="IPR023298">
    <property type="entry name" value="ATPase_P-typ_TM_dom_sf"/>
</dbReference>
<evidence type="ECO:0000256" key="4">
    <source>
        <dbReference type="ARBA" id="ARBA00022989"/>
    </source>
</evidence>
<evidence type="ECO:0000256" key="5">
    <source>
        <dbReference type="ARBA" id="ARBA00023136"/>
    </source>
</evidence>
<evidence type="ECO:0000256" key="2">
    <source>
        <dbReference type="ARBA" id="ARBA00022692"/>
    </source>
</evidence>
<evidence type="ECO:0000313" key="8">
    <source>
        <dbReference type="EMBL" id="HJC36378.1"/>
    </source>
</evidence>
<accession>A0A9D2NTD2</accession>
<feature type="transmembrane region" description="Helical" evidence="6">
    <location>
        <begin position="63"/>
        <end position="81"/>
    </location>
</feature>
<name>A0A9D2NTD2_9FIRM</name>
<keyword evidence="3" id="KW-1278">Translocase</keyword>
<dbReference type="SFLD" id="SFLDF00027">
    <property type="entry name" value="p-type_atpase"/>
    <property type="match status" value="1"/>
</dbReference>
<feature type="transmembrane region" description="Helical" evidence="6">
    <location>
        <begin position="677"/>
        <end position="696"/>
    </location>
</feature>
<dbReference type="SUPFAM" id="SSF56784">
    <property type="entry name" value="HAD-like"/>
    <property type="match status" value="1"/>
</dbReference>
<dbReference type="Gene3D" id="2.70.150.10">
    <property type="entry name" value="Calcium-transporting ATPase, cytoplasmic transduction domain A"/>
    <property type="match status" value="1"/>
</dbReference>
<feature type="transmembrane region" description="Helical" evidence="6">
    <location>
        <begin position="212"/>
        <end position="231"/>
    </location>
</feature>
<dbReference type="Pfam" id="PF00122">
    <property type="entry name" value="E1-E2_ATPase"/>
    <property type="match status" value="1"/>
</dbReference>
<dbReference type="InterPro" id="IPR036412">
    <property type="entry name" value="HAD-like_sf"/>
</dbReference>
<keyword evidence="2 6" id="KW-0812">Transmembrane</keyword>
<keyword evidence="4 6" id="KW-1133">Transmembrane helix</keyword>
<feature type="domain" description="P-type ATPase A" evidence="7">
    <location>
        <begin position="94"/>
        <end position="192"/>
    </location>
</feature>
<evidence type="ECO:0000313" key="9">
    <source>
        <dbReference type="Proteomes" id="UP000823896"/>
    </source>
</evidence>